<dbReference type="SUPFAM" id="SSF46785">
    <property type="entry name" value="Winged helix' DNA-binding domain"/>
    <property type="match status" value="1"/>
</dbReference>
<dbReference type="PANTHER" id="PTHR24567:SF28">
    <property type="entry name" value="LISTERIOLYSIN REGULATORY PROTEIN"/>
    <property type="match status" value="1"/>
</dbReference>
<keyword evidence="4" id="KW-0804">Transcription</keyword>
<dbReference type="PROSITE" id="PS50042">
    <property type="entry name" value="CNMP_BINDING_3"/>
    <property type="match status" value="1"/>
</dbReference>
<reference evidence="7" key="1">
    <citation type="submission" date="2022-01" db="EMBL/GenBank/DDBJ databases">
        <authorList>
            <person name="Criscuolo A."/>
        </authorList>
    </citation>
    <scope>NUCLEOTIDE SEQUENCE</scope>
    <source>
        <strain evidence="7">CIP111891</strain>
    </source>
</reference>
<dbReference type="CDD" id="cd00092">
    <property type="entry name" value="HTH_CRP"/>
    <property type="match status" value="1"/>
</dbReference>
<keyword evidence="2" id="KW-0238">DNA-binding</keyword>
<evidence type="ECO:0000313" key="7">
    <source>
        <dbReference type="EMBL" id="CAH1202220.1"/>
    </source>
</evidence>
<evidence type="ECO:0000256" key="3">
    <source>
        <dbReference type="ARBA" id="ARBA00023159"/>
    </source>
</evidence>
<dbReference type="InterPro" id="IPR012318">
    <property type="entry name" value="HTH_CRP"/>
</dbReference>
<dbReference type="Gene3D" id="2.60.120.10">
    <property type="entry name" value="Jelly Rolls"/>
    <property type="match status" value="1"/>
</dbReference>
<sequence>MNENNIDPGVILRQVPLFRDLSDGEMEGLCRIMIQRSYRKKAIVFTEGSEKEAVYFIHNGLIKTYKTDENGHQQIVSFLKTGDMFPHTGLFHANHYPATAETIVPTTLLAMPIKHFEVFLSNTPGIAVKLLRVMSEKILELQGKLQELTGQDVQNRGQLFLLKLAETNGKVKSGKLLIEIPMTHQDIANAIGTTRETVNRLLNQLRKEGIVETDRSGFVIHDIEALRHWREH</sequence>
<evidence type="ECO:0000256" key="4">
    <source>
        <dbReference type="ARBA" id="ARBA00023163"/>
    </source>
</evidence>
<dbReference type="SMART" id="SM00100">
    <property type="entry name" value="cNMP"/>
    <property type="match status" value="1"/>
</dbReference>
<dbReference type="Pfam" id="PF00027">
    <property type="entry name" value="cNMP_binding"/>
    <property type="match status" value="1"/>
</dbReference>
<dbReference type="Pfam" id="PF13545">
    <property type="entry name" value="HTH_Crp_2"/>
    <property type="match status" value="1"/>
</dbReference>
<evidence type="ECO:0000313" key="8">
    <source>
        <dbReference type="Proteomes" id="UP000838821"/>
    </source>
</evidence>
<dbReference type="EMBL" id="CAKMMW010000004">
    <property type="protein sequence ID" value="CAH1202220.1"/>
    <property type="molecule type" value="Genomic_DNA"/>
</dbReference>
<dbReference type="InterPro" id="IPR014710">
    <property type="entry name" value="RmlC-like_jellyroll"/>
</dbReference>
<dbReference type="InterPro" id="IPR036390">
    <property type="entry name" value="WH_DNA-bd_sf"/>
</dbReference>
<dbReference type="InterPro" id="IPR000595">
    <property type="entry name" value="cNMP-bd_dom"/>
</dbReference>
<evidence type="ECO:0000259" key="5">
    <source>
        <dbReference type="PROSITE" id="PS50042"/>
    </source>
</evidence>
<evidence type="ECO:0000256" key="1">
    <source>
        <dbReference type="ARBA" id="ARBA00023015"/>
    </source>
</evidence>
<comment type="caution">
    <text evidence="7">The sequence shown here is derived from an EMBL/GenBank/DDBJ whole genome shotgun (WGS) entry which is preliminary data.</text>
</comment>
<organism evidence="7 8">
    <name type="scientific">Paenibacillus allorhizoplanae</name>
    <dbReference type="NCBI Taxonomy" id="2905648"/>
    <lineage>
        <taxon>Bacteria</taxon>
        <taxon>Bacillati</taxon>
        <taxon>Bacillota</taxon>
        <taxon>Bacilli</taxon>
        <taxon>Bacillales</taxon>
        <taxon>Paenibacillaceae</taxon>
        <taxon>Paenibacillus</taxon>
    </lineage>
</organism>
<evidence type="ECO:0000259" key="6">
    <source>
        <dbReference type="PROSITE" id="PS51063"/>
    </source>
</evidence>
<protein>
    <submittedName>
        <fullName evidence="7">Global nitrogen regulator</fullName>
    </submittedName>
</protein>
<dbReference type="InterPro" id="IPR036388">
    <property type="entry name" value="WH-like_DNA-bd_sf"/>
</dbReference>
<dbReference type="SMART" id="SM00419">
    <property type="entry name" value="HTH_CRP"/>
    <property type="match status" value="1"/>
</dbReference>
<feature type="domain" description="Cyclic nucleotide-binding" evidence="5">
    <location>
        <begin position="17"/>
        <end position="137"/>
    </location>
</feature>
<dbReference type="InterPro" id="IPR018335">
    <property type="entry name" value="Tscrpt_reg_HTH_Crp-type_CS"/>
</dbReference>
<evidence type="ECO:0000256" key="2">
    <source>
        <dbReference type="ARBA" id="ARBA00023125"/>
    </source>
</evidence>
<accession>A0ABN8G7Q4</accession>
<name>A0ABN8G7Q4_9BACL</name>
<dbReference type="Proteomes" id="UP000838821">
    <property type="component" value="Unassembled WGS sequence"/>
</dbReference>
<keyword evidence="3" id="KW-0010">Activator</keyword>
<dbReference type="InterPro" id="IPR050397">
    <property type="entry name" value="Env_Response_Regulators"/>
</dbReference>
<dbReference type="PROSITE" id="PS00042">
    <property type="entry name" value="HTH_CRP_1"/>
    <property type="match status" value="1"/>
</dbReference>
<dbReference type="PRINTS" id="PR00034">
    <property type="entry name" value="HTHCRP"/>
</dbReference>
<keyword evidence="1" id="KW-0805">Transcription regulation</keyword>
<feature type="domain" description="HTH crp-type" evidence="6">
    <location>
        <begin position="151"/>
        <end position="224"/>
    </location>
</feature>
<gene>
    <name evidence="7" type="primary">ntcA_1</name>
    <name evidence="7" type="ORF">PAECIP111891_02061</name>
</gene>
<keyword evidence="8" id="KW-1185">Reference proteome</keyword>
<dbReference type="SUPFAM" id="SSF51206">
    <property type="entry name" value="cAMP-binding domain-like"/>
    <property type="match status" value="1"/>
</dbReference>
<dbReference type="PROSITE" id="PS51063">
    <property type="entry name" value="HTH_CRP_2"/>
    <property type="match status" value="1"/>
</dbReference>
<proteinExistence type="predicted"/>
<dbReference type="InterPro" id="IPR018490">
    <property type="entry name" value="cNMP-bd_dom_sf"/>
</dbReference>
<dbReference type="CDD" id="cd00038">
    <property type="entry name" value="CAP_ED"/>
    <property type="match status" value="1"/>
</dbReference>
<dbReference type="Gene3D" id="1.10.10.10">
    <property type="entry name" value="Winged helix-like DNA-binding domain superfamily/Winged helix DNA-binding domain"/>
    <property type="match status" value="1"/>
</dbReference>
<dbReference type="PANTHER" id="PTHR24567">
    <property type="entry name" value="CRP FAMILY TRANSCRIPTIONAL REGULATORY PROTEIN"/>
    <property type="match status" value="1"/>
</dbReference>